<dbReference type="AlphaFoldDB" id="T1KMV1"/>
<organism evidence="1 2">
    <name type="scientific">Tetranychus urticae</name>
    <name type="common">Two-spotted spider mite</name>
    <dbReference type="NCBI Taxonomy" id="32264"/>
    <lineage>
        <taxon>Eukaryota</taxon>
        <taxon>Metazoa</taxon>
        <taxon>Ecdysozoa</taxon>
        <taxon>Arthropoda</taxon>
        <taxon>Chelicerata</taxon>
        <taxon>Arachnida</taxon>
        <taxon>Acari</taxon>
        <taxon>Acariformes</taxon>
        <taxon>Trombidiformes</taxon>
        <taxon>Prostigmata</taxon>
        <taxon>Eleutherengona</taxon>
        <taxon>Raphignathae</taxon>
        <taxon>Tetranychoidea</taxon>
        <taxon>Tetranychidae</taxon>
        <taxon>Tetranychus</taxon>
    </lineage>
</organism>
<dbReference type="EMBL" id="CAEY01000249">
    <property type="status" value="NOT_ANNOTATED_CDS"/>
    <property type="molecule type" value="Genomic_DNA"/>
</dbReference>
<evidence type="ECO:0000313" key="2">
    <source>
        <dbReference type="Proteomes" id="UP000015104"/>
    </source>
</evidence>
<proteinExistence type="predicted"/>
<protein>
    <submittedName>
        <fullName evidence="1">Uncharacterized protein</fullName>
    </submittedName>
</protein>
<dbReference type="HOGENOM" id="CLU_071407_3_0_1"/>
<dbReference type="EnsemblMetazoa" id="tetur15g02980.1">
    <property type="protein sequence ID" value="tetur15g02980.1"/>
    <property type="gene ID" value="tetur15g02980"/>
</dbReference>
<accession>T1KMV1</accession>
<reference evidence="1" key="2">
    <citation type="submission" date="2015-06" db="UniProtKB">
        <authorList>
            <consortium name="EnsemblMetazoa"/>
        </authorList>
    </citation>
    <scope>IDENTIFICATION</scope>
</reference>
<gene>
    <name evidence="1" type="primary">107365424</name>
</gene>
<dbReference type="Proteomes" id="UP000015104">
    <property type="component" value="Unassembled WGS sequence"/>
</dbReference>
<name>T1KMV1_TETUR</name>
<keyword evidence="2" id="KW-1185">Reference proteome</keyword>
<evidence type="ECO:0000313" key="1">
    <source>
        <dbReference type="EnsemblMetazoa" id="tetur15g02980.1"/>
    </source>
</evidence>
<reference evidence="2" key="1">
    <citation type="submission" date="2011-08" db="EMBL/GenBank/DDBJ databases">
        <authorList>
            <person name="Rombauts S."/>
        </authorList>
    </citation>
    <scope>NUCLEOTIDE SEQUENCE</scope>
    <source>
        <strain evidence="2">London</strain>
    </source>
</reference>
<sequence length="255" mass="31169">MEQHNDNSNKTTFKVKFLGEYHDVVIDWNDDKYEYKHQQIFEQLESLTGIPIKYKTSFMLRETRPHLHKDYPNAEIWFRYGEQVPQRQLYFFNNRHSPFNDIRLYCDFVKDNIHDVCIQDGERFQLRFHVRYDSMSLKRIGIDYDLVPETWVEEGVCTDAFCQHTQTKSYFKRIKDLVTNDGLNSQISHRIQPLQENMRQNADIHWFMEMEKIYREFNVQQCLRFYCHLINWHARIYDEDGVVIINIEQYLRMRG</sequence>